<gene>
    <name evidence="1" type="ORF">H8708_07530</name>
</gene>
<sequence length="61" mass="6564">MDFCTCKNGNVPAAPVLAMVQAPVQPWETLYDPEKALREGTVFPSLDQPFYAAEKGGGLHG</sequence>
<protein>
    <submittedName>
        <fullName evidence="1">Spore coat associated protein CotJA</fullName>
    </submittedName>
</protein>
<keyword evidence="2" id="KW-1185">Reference proteome</keyword>
<reference evidence="1 2" key="1">
    <citation type="submission" date="2020-08" db="EMBL/GenBank/DDBJ databases">
        <title>Genome public.</title>
        <authorList>
            <person name="Liu C."/>
            <person name="Sun Q."/>
        </authorList>
    </citation>
    <scope>NUCLEOTIDE SEQUENCE [LARGE SCALE GENOMIC DNA]</scope>
    <source>
        <strain evidence="1 2">BX10</strain>
    </source>
</reference>
<dbReference type="EMBL" id="JACRTJ010000016">
    <property type="protein sequence ID" value="MBC8599081.1"/>
    <property type="molecule type" value="Genomic_DNA"/>
</dbReference>
<dbReference type="RefSeq" id="WP_022272378.1">
    <property type="nucleotide sequence ID" value="NZ_JACRTJ010000016.1"/>
</dbReference>
<dbReference type="InterPro" id="IPR020256">
    <property type="entry name" value="Spore_coat_CotJA"/>
</dbReference>
<name>A0ABR7NU30_9FIRM</name>
<proteinExistence type="predicted"/>
<accession>A0ABR7NU30</accession>
<evidence type="ECO:0000313" key="1">
    <source>
        <dbReference type="EMBL" id="MBC8599081.1"/>
    </source>
</evidence>
<dbReference type="Pfam" id="PF11007">
    <property type="entry name" value="CotJA"/>
    <property type="match status" value="1"/>
</dbReference>
<dbReference type="Proteomes" id="UP000647491">
    <property type="component" value="Unassembled WGS sequence"/>
</dbReference>
<organism evidence="1 2">
    <name type="scientific">Enterocloster hominis</name>
    <name type="common">ex Liu et al. 2021</name>
    <dbReference type="NCBI Taxonomy" id="2763663"/>
    <lineage>
        <taxon>Bacteria</taxon>
        <taxon>Bacillati</taxon>
        <taxon>Bacillota</taxon>
        <taxon>Clostridia</taxon>
        <taxon>Lachnospirales</taxon>
        <taxon>Lachnospiraceae</taxon>
        <taxon>Enterocloster</taxon>
    </lineage>
</organism>
<comment type="caution">
    <text evidence="1">The sequence shown here is derived from an EMBL/GenBank/DDBJ whole genome shotgun (WGS) entry which is preliminary data.</text>
</comment>
<evidence type="ECO:0000313" key="2">
    <source>
        <dbReference type="Proteomes" id="UP000647491"/>
    </source>
</evidence>